<reference evidence="1" key="1">
    <citation type="submission" date="2022-06" db="EMBL/GenBank/DDBJ databases">
        <title>Genome public.</title>
        <authorList>
            <person name="Sun Q."/>
        </authorList>
    </citation>
    <scope>NUCLEOTIDE SEQUENCE</scope>
    <source>
        <strain evidence="1">CWNU-1</strain>
    </source>
</reference>
<proteinExistence type="predicted"/>
<protein>
    <submittedName>
        <fullName evidence="1">Uncharacterized protein</fullName>
    </submittedName>
</protein>
<evidence type="ECO:0000313" key="1">
    <source>
        <dbReference type="EMBL" id="MCM2391615.1"/>
    </source>
</evidence>
<comment type="caution">
    <text evidence="1">The sequence shown here is derived from an EMBL/GenBank/DDBJ whole genome shotgun (WGS) entry which is preliminary data.</text>
</comment>
<evidence type="ECO:0000313" key="2">
    <source>
        <dbReference type="Proteomes" id="UP001431429"/>
    </source>
</evidence>
<accession>A0ABT0UVE5</accession>
<dbReference type="RefSeq" id="WP_250921947.1">
    <property type="nucleotide sequence ID" value="NZ_JAMQAW010000032.1"/>
</dbReference>
<keyword evidence="2" id="KW-1185">Reference proteome</keyword>
<sequence>MFRYAFLAAQSAPADAKPKAADFLPVVEATAAAAAADATALCAPLDGARR</sequence>
<organism evidence="1 2">
    <name type="scientific">Streptomyces albipurpureus</name>
    <dbReference type="NCBI Taxonomy" id="2897419"/>
    <lineage>
        <taxon>Bacteria</taxon>
        <taxon>Bacillati</taxon>
        <taxon>Actinomycetota</taxon>
        <taxon>Actinomycetes</taxon>
        <taxon>Kitasatosporales</taxon>
        <taxon>Streptomycetaceae</taxon>
        <taxon>Streptomyces</taxon>
    </lineage>
</organism>
<gene>
    <name evidence="1" type="ORF">NBG84_25565</name>
</gene>
<dbReference type="Proteomes" id="UP001431429">
    <property type="component" value="Unassembled WGS sequence"/>
</dbReference>
<name>A0ABT0UVE5_9ACTN</name>
<dbReference type="EMBL" id="JAMQAW010000032">
    <property type="protein sequence ID" value="MCM2391615.1"/>
    <property type="molecule type" value="Genomic_DNA"/>
</dbReference>